<dbReference type="PROSITE" id="PS50883">
    <property type="entry name" value="EAL"/>
    <property type="match status" value="1"/>
</dbReference>
<dbReference type="InterPro" id="IPR050706">
    <property type="entry name" value="Cyclic-di-GMP_PDE-like"/>
</dbReference>
<evidence type="ECO:0000259" key="2">
    <source>
        <dbReference type="PROSITE" id="PS50110"/>
    </source>
</evidence>
<dbReference type="AlphaFoldDB" id="A0A238J6N4"/>
<dbReference type="OrthoDB" id="9814202at2"/>
<feature type="modified residue" description="4-aspartylphosphate" evidence="1">
    <location>
        <position position="64"/>
    </location>
</feature>
<dbReference type="InterPro" id="IPR001789">
    <property type="entry name" value="Sig_transdc_resp-reg_receiver"/>
</dbReference>
<keyword evidence="5" id="KW-1185">Reference proteome</keyword>
<proteinExistence type="predicted"/>
<dbReference type="Pfam" id="PF00563">
    <property type="entry name" value="EAL"/>
    <property type="match status" value="1"/>
</dbReference>
<dbReference type="SMART" id="SM00448">
    <property type="entry name" value="REC"/>
    <property type="match status" value="1"/>
</dbReference>
<protein>
    <submittedName>
        <fullName evidence="4">Putative membrane protein YjcC</fullName>
    </submittedName>
</protein>
<name>A0A238J6N4_9RHOB</name>
<dbReference type="InterPro" id="IPR011006">
    <property type="entry name" value="CheY-like_superfamily"/>
</dbReference>
<reference evidence="5" key="1">
    <citation type="submission" date="2017-05" db="EMBL/GenBank/DDBJ databases">
        <authorList>
            <person name="Rodrigo-Torres L."/>
            <person name="Arahal R. D."/>
            <person name="Lucena T."/>
        </authorList>
    </citation>
    <scope>NUCLEOTIDE SEQUENCE [LARGE SCALE GENOMIC DNA]</scope>
    <source>
        <strain evidence="5">CECT 8649</strain>
    </source>
</reference>
<dbReference type="Gene3D" id="3.40.50.2300">
    <property type="match status" value="1"/>
</dbReference>
<accession>A0A238J6N4</accession>
<dbReference type="GO" id="GO:0071111">
    <property type="term" value="F:cyclic-guanylate-specific phosphodiesterase activity"/>
    <property type="evidence" value="ECO:0007669"/>
    <property type="project" value="InterPro"/>
</dbReference>
<dbReference type="PANTHER" id="PTHR33121:SF70">
    <property type="entry name" value="SIGNALING PROTEIN YKOW"/>
    <property type="match status" value="1"/>
</dbReference>
<evidence type="ECO:0000313" key="5">
    <source>
        <dbReference type="Proteomes" id="UP000225972"/>
    </source>
</evidence>
<evidence type="ECO:0000256" key="1">
    <source>
        <dbReference type="PROSITE-ProRule" id="PRU00169"/>
    </source>
</evidence>
<dbReference type="Proteomes" id="UP000225972">
    <property type="component" value="Unassembled WGS sequence"/>
</dbReference>
<gene>
    <name evidence="4" type="primary">yjcC</name>
    <name evidence="4" type="ORF">TRP8649_00322</name>
</gene>
<sequence length="446" mass="48411">MTNSTALKTDRDFGVLLVEDDATALDELTEIVDLEGWTPYAASSVNKALDILARTPSIGVVVTDVHFVDENGESDNGIQLISRAQARFPDRGLSFVVLSGDPDSLRSSVLTGAVDFLNKPLNSDELVSAIEAAWQSGGEERTVTELTEFLLEKMQKTASALKMANDDLQQVSLDQGEQMQADSMNLKAKLIRRALRNGNLLPWLQPQVDLSTGKLYGFDTVARWIDADGEVKNAESILEFARQAKAQEEVDSAIRSAAIRAMSFFGKTGLNDCVITLYTSPEFLNTLGSVDDVVNEAVGIGLEPEQLKFELPAGLDLDGPNKKVVLKNLACMPKRVLRIDLDSSCDFSHVAALQGIGFDQINLDLSQAQGFHLQSEQQSVARALIGLASAMGIEVNARGVKNPNELAWLKDNGCVIVQGDHISKPLPVDDALIWAQNKQSSAKEEV</sequence>
<dbReference type="SUPFAM" id="SSF141868">
    <property type="entry name" value="EAL domain-like"/>
    <property type="match status" value="1"/>
</dbReference>
<dbReference type="GO" id="GO:0000160">
    <property type="term" value="P:phosphorelay signal transduction system"/>
    <property type="evidence" value="ECO:0007669"/>
    <property type="project" value="InterPro"/>
</dbReference>
<dbReference type="InterPro" id="IPR035919">
    <property type="entry name" value="EAL_sf"/>
</dbReference>
<dbReference type="CDD" id="cd01948">
    <property type="entry name" value="EAL"/>
    <property type="match status" value="1"/>
</dbReference>
<dbReference type="PROSITE" id="PS50110">
    <property type="entry name" value="RESPONSE_REGULATORY"/>
    <property type="match status" value="1"/>
</dbReference>
<dbReference type="EMBL" id="FXXP01000001">
    <property type="protein sequence ID" value="SMX26249.1"/>
    <property type="molecule type" value="Genomic_DNA"/>
</dbReference>
<feature type="domain" description="EAL" evidence="3">
    <location>
        <begin position="184"/>
        <end position="439"/>
    </location>
</feature>
<dbReference type="Pfam" id="PF00072">
    <property type="entry name" value="Response_reg"/>
    <property type="match status" value="1"/>
</dbReference>
<dbReference type="Gene3D" id="3.20.20.450">
    <property type="entry name" value="EAL domain"/>
    <property type="match status" value="1"/>
</dbReference>
<evidence type="ECO:0000259" key="3">
    <source>
        <dbReference type="PROSITE" id="PS50883"/>
    </source>
</evidence>
<feature type="domain" description="Response regulatory" evidence="2">
    <location>
        <begin position="14"/>
        <end position="134"/>
    </location>
</feature>
<dbReference type="SUPFAM" id="SSF52172">
    <property type="entry name" value="CheY-like"/>
    <property type="match status" value="1"/>
</dbReference>
<dbReference type="SMART" id="SM00052">
    <property type="entry name" value="EAL"/>
    <property type="match status" value="1"/>
</dbReference>
<dbReference type="PANTHER" id="PTHR33121">
    <property type="entry name" value="CYCLIC DI-GMP PHOSPHODIESTERASE PDEF"/>
    <property type="match status" value="1"/>
</dbReference>
<keyword evidence="1" id="KW-0597">Phosphoprotein</keyword>
<evidence type="ECO:0000313" key="4">
    <source>
        <dbReference type="EMBL" id="SMX26249.1"/>
    </source>
</evidence>
<dbReference type="InterPro" id="IPR001633">
    <property type="entry name" value="EAL_dom"/>
</dbReference>
<organism evidence="4 5">
    <name type="scientific">Pelagimonas phthalicica</name>
    <dbReference type="NCBI Taxonomy" id="1037362"/>
    <lineage>
        <taxon>Bacteria</taxon>
        <taxon>Pseudomonadati</taxon>
        <taxon>Pseudomonadota</taxon>
        <taxon>Alphaproteobacteria</taxon>
        <taxon>Rhodobacterales</taxon>
        <taxon>Roseobacteraceae</taxon>
        <taxon>Pelagimonas</taxon>
    </lineage>
</organism>
<dbReference type="RefSeq" id="WP_099241963.1">
    <property type="nucleotide sequence ID" value="NZ_FXXP01000001.1"/>
</dbReference>